<feature type="compositionally biased region" description="Basic residues" evidence="1">
    <location>
        <begin position="133"/>
        <end position="142"/>
    </location>
</feature>
<evidence type="ECO:0000313" key="2">
    <source>
        <dbReference type="EMBL" id="KAK7344216.1"/>
    </source>
</evidence>
<evidence type="ECO:0000313" key="3">
    <source>
        <dbReference type="Proteomes" id="UP001367508"/>
    </source>
</evidence>
<proteinExistence type="predicted"/>
<reference evidence="2 3" key="1">
    <citation type="submission" date="2024-01" db="EMBL/GenBank/DDBJ databases">
        <title>The genomes of 5 underutilized Papilionoideae crops provide insights into root nodulation and disease resistanc.</title>
        <authorList>
            <person name="Jiang F."/>
        </authorList>
    </citation>
    <scope>NUCLEOTIDE SEQUENCE [LARGE SCALE GENOMIC DNA]</scope>
    <source>
        <strain evidence="2">LVBAO_FW01</strain>
        <tissue evidence="2">Leaves</tissue>
    </source>
</reference>
<dbReference type="EMBL" id="JAYMYQ010000003">
    <property type="protein sequence ID" value="KAK7344216.1"/>
    <property type="molecule type" value="Genomic_DNA"/>
</dbReference>
<feature type="compositionally biased region" description="Basic and acidic residues" evidence="1">
    <location>
        <begin position="64"/>
        <end position="73"/>
    </location>
</feature>
<evidence type="ECO:0000256" key="1">
    <source>
        <dbReference type="SAM" id="MobiDB-lite"/>
    </source>
</evidence>
<gene>
    <name evidence="2" type="ORF">VNO77_13575</name>
</gene>
<keyword evidence="3" id="KW-1185">Reference proteome</keyword>
<dbReference type="AlphaFoldDB" id="A0AAN9LYN6"/>
<feature type="region of interest" description="Disordered" evidence="1">
    <location>
        <begin position="36"/>
        <end position="95"/>
    </location>
</feature>
<organism evidence="2 3">
    <name type="scientific">Canavalia gladiata</name>
    <name type="common">Sword bean</name>
    <name type="synonym">Dolichos gladiatus</name>
    <dbReference type="NCBI Taxonomy" id="3824"/>
    <lineage>
        <taxon>Eukaryota</taxon>
        <taxon>Viridiplantae</taxon>
        <taxon>Streptophyta</taxon>
        <taxon>Embryophyta</taxon>
        <taxon>Tracheophyta</taxon>
        <taxon>Spermatophyta</taxon>
        <taxon>Magnoliopsida</taxon>
        <taxon>eudicotyledons</taxon>
        <taxon>Gunneridae</taxon>
        <taxon>Pentapetalae</taxon>
        <taxon>rosids</taxon>
        <taxon>fabids</taxon>
        <taxon>Fabales</taxon>
        <taxon>Fabaceae</taxon>
        <taxon>Papilionoideae</taxon>
        <taxon>50 kb inversion clade</taxon>
        <taxon>NPAAA clade</taxon>
        <taxon>indigoferoid/millettioid clade</taxon>
        <taxon>Phaseoleae</taxon>
        <taxon>Canavalia</taxon>
    </lineage>
</organism>
<sequence>MDQRAFHLQPTGICYKLYHFITKTLASQALKTVTLGRSKHHSSTSTAVRGSDSKANTEVQSETPSKDDDKKLPPTEGFPAQQAEEKNNPCMNVDEVAGENVSLTLPKPSLQETRSIKKTVSINANVEEIPPMKKLKKKRSRSFQKSTSLEQEEEEPKPLRSILKVGSDLNDKSYTIS</sequence>
<feature type="region of interest" description="Disordered" evidence="1">
    <location>
        <begin position="131"/>
        <end position="177"/>
    </location>
</feature>
<comment type="caution">
    <text evidence="2">The sequence shown here is derived from an EMBL/GenBank/DDBJ whole genome shotgun (WGS) entry which is preliminary data.</text>
</comment>
<name>A0AAN9LYN6_CANGL</name>
<dbReference type="Proteomes" id="UP001367508">
    <property type="component" value="Unassembled WGS sequence"/>
</dbReference>
<feature type="compositionally biased region" description="Polar residues" evidence="1">
    <location>
        <begin position="43"/>
        <end position="63"/>
    </location>
</feature>
<accession>A0AAN9LYN6</accession>
<protein>
    <submittedName>
        <fullName evidence="2">Uncharacterized protein</fullName>
    </submittedName>
</protein>